<dbReference type="InterPro" id="IPR005101">
    <property type="entry name" value="Cryptochr/Photolyase_FAD-bd"/>
</dbReference>
<keyword evidence="3 5" id="KW-0274">FAD</keyword>
<dbReference type="Pfam" id="PF03441">
    <property type="entry name" value="FAD_binding_7"/>
    <property type="match status" value="1"/>
</dbReference>
<evidence type="ECO:0000256" key="7">
    <source>
        <dbReference type="SAM" id="MobiDB-lite"/>
    </source>
</evidence>
<organism evidence="9">
    <name type="scientific">Rhodosorus marinus</name>
    <dbReference type="NCBI Taxonomy" id="101924"/>
    <lineage>
        <taxon>Eukaryota</taxon>
        <taxon>Rhodophyta</taxon>
        <taxon>Stylonematophyceae</taxon>
        <taxon>Stylonematales</taxon>
        <taxon>Stylonemataceae</taxon>
        <taxon>Rhodosorus</taxon>
    </lineage>
</organism>
<dbReference type="Gene3D" id="3.40.50.620">
    <property type="entry name" value="HUPs"/>
    <property type="match status" value="1"/>
</dbReference>
<keyword evidence="2 5" id="KW-0285">Flavoprotein</keyword>
<dbReference type="Pfam" id="PF00875">
    <property type="entry name" value="DNA_photolyase"/>
    <property type="match status" value="1"/>
</dbReference>
<accession>A0A7S2ZWE9</accession>
<dbReference type="GO" id="GO:0032922">
    <property type="term" value="P:circadian regulation of gene expression"/>
    <property type="evidence" value="ECO:0007669"/>
    <property type="project" value="TreeGrafter"/>
</dbReference>
<dbReference type="InterPro" id="IPR006050">
    <property type="entry name" value="DNA_photolyase_N"/>
</dbReference>
<dbReference type="PANTHER" id="PTHR11455:SF18">
    <property type="entry name" value="SI:CH1073-390K14.1"/>
    <property type="match status" value="1"/>
</dbReference>
<dbReference type="AlphaFoldDB" id="A0A7S2ZWE9"/>
<feature type="domain" description="Photolyase/cryptochrome alpha/beta" evidence="8">
    <location>
        <begin position="220"/>
        <end position="347"/>
    </location>
</feature>
<evidence type="ECO:0000256" key="3">
    <source>
        <dbReference type="ARBA" id="ARBA00022827"/>
    </source>
</evidence>
<feature type="site" description="Electron transfer via tryptophanyl radical" evidence="6">
    <location>
        <position position="538"/>
    </location>
</feature>
<dbReference type="Gene3D" id="1.25.40.80">
    <property type="match status" value="1"/>
</dbReference>
<evidence type="ECO:0000256" key="1">
    <source>
        <dbReference type="ARBA" id="ARBA00005862"/>
    </source>
</evidence>
<dbReference type="PRINTS" id="PR00147">
    <property type="entry name" value="DNAPHOTLYASE"/>
</dbReference>
<dbReference type="InterPro" id="IPR036155">
    <property type="entry name" value="Crypto/Photolyase_N_sf"/>
</dbReference>
<comment type="similarity">
    <text evidence="1">Belongs to the DNA photolyase class-1 family.</text>
</comment>
<dbReference type="InterPro" id="IPR002081">
    <property type="entry name" value="Cryptochrome/DNA_photolyase_1"/>
</dbReference>
<dbReference type="PROSITE" id="PS00394">
    <property type="entry name" value="DNA_PHOTOLYASES_1_1"/>
    <property type="match status" value="1"/>
</dbReference>
<dbReference type="GO" id="GO:0005634">
    <property type="term" value="C:nucleus"/>
    <property type="evidence" value="ECO:0007669"/>
    <property type="project" value="TreeGrafter"/>
</dbReference>
<sequence>MALKHRSERFLEYEKGSTGSHSCGNEVGVEKGIFMGGGKSAEDEEAHRNRQQLGGGSAGRRVCNLCSEGVAHTHSRSNSHSASRTQSKSVSRSHSLCQSQGASRAHSHSLMHGQELSQAYSGSHVQQGAYVNSGVQSTVPSNSNTYSMLHSNGYSVSGAYSDQNEGSLAALAHVASHSRSLSTSRGNGNRTTKVIMDSSAPQKRTRKGHPRRKPKEQRRPAIVWFRGHDLRISDHPALLAASRHGGPVVPVFIWSPSEWSLGRAGRWWLHNSLKSLAEDLANLGLELTVRTGKSYGTEIDKLVEETGADTVFWHRVYEPELVDISEKIQAELKKKNVASSTFKSELLVEPWDLKDANGEVYQTLPSYVAAWMALPPPPPPLSVPKHLSRIETKLESVDVESLQLVSDKSGDADLGETWKTGSSAALEVLDRFLTETFPTFGDSRCRRDLNGTSKLSPYLRFGEISPRKVYHAVRQQTSKASLARVRQGDKESRQKAFSDASRAFLKNLCMRDFAHHMYYTHPKMTVAPIVPAFSVFPWSDDFSTLPKWREGQTGYPIIDAAMRQLRKVGWVHNSLRYLLASFVTKYLLLPWHVGVTEFNALLVDGEAASNALGWQWSFGSNLDSFPVNCLVNPTGVGQKQDPTGFFIRQWVPELRDLPNQYIHNPSQAPKEVLEPAGVKLGETYPMPIVETAAARQRTREAARQMKIRWSAMQCTSAKINAVAERPQDWPEDELEHIPVQNEQITNTSIGLLPSLWQMVHYDPSPPDLSQSFRVASSFRTLGRVGSSPRSGTTYHSHRNPYAGVSSGGGSDTTMQFSKAPVVPNYAAHFPMQAGGTSSTADIIVPPGVNVAQANSSALNNGAYPSASIRESSWQGYERRGMGQVAAEDTRKTLSAGYGSSGRNEPRRKRQRPKNEARGANEEKSSPRSHAAAAPAKSMGEVKSKLTLGDRNSILRSIAENRSDEYYSLARFIAEYYELTENVDRTTSKDYVRLCTMKDEYHKECKFDQSKVKIYKMKNFFSKILQLEVTGEWDRHKQGGVRGPYVYGLRSIVKSGPPSAG</sequence>
<dbReference type="Gene3D" id="1.10.579.10">
    <property type="entry name" value="DNA Cyclobutane Dipyrimidine Photolyase, subunit A, domain 3"/>
    <property type="match status" value="1"/>
</dbReference>
<dbReference type="GO" id="GO:0043153">
    <property type="term" value="P:entrainment of circadian clock by photoperiod"/>
    <property type="evidence" value="ECO:0007669"/>
    <property type="project" value="TreeGrafter"/>
</dbReference>
<feature type="region of interest" description="Disordered" evidence="7">
    <location>
        <begin position="71"/>
        <end position="112"/>
    </location>
</feature>
<evidence type="ECO:0000256" key="2">
    <source>
        <dbReference type="ARBA" id="ARBA00022630"/>
    </source>
</evidence>
<feature type="binding site" evidence="5">
    <location>
        <begin position="452"/>
        <end position="456"/>
    </location>
    <ligand>
        <name>FAD</name>
        <dbReference type="ChEBI" id="CHEBI:57692"/>
    </ligand>
</feature>
<evidence type="ECO:0000313" key="9">
    <source>
        <dbReference type="EMBL" id="CAE0052375.1"/>
    </source>
</evidence>
<protein>
    <recommendedName>
        <fullName evidence="8">Photolyase/cryptochrome alpha/beta domain-containing protein</fullName>
    </recommendedName>
</protein>
<feature type="region of interest" description="Disordered" evidence="7">
    <location>
        <begin position="782"/>
        <end position="812"/>
    </location>
</feature>
<feature type="compositionally biased region" description="Basic residues" evidence="7">
    <location>
        <begin position="203"/>
        <end position="216"/>
    </location>
</feature>
<feature type="site" description="Electron transfer via tryptophanyl radical" evidence="6">
    <location>
        <position position="591"/>
    </location>
</feature>
<feature type="site" description="Electron transfer via tryptophanyl radical" evidence="6">
    <location>
        <position position="614"/>
    </location>
</feature>
<dbReference type="GO" id="GO:0005737">
    <property type="term" value="C:cytoplasm"/>
    <property type="evidence" value="ECO:0007669"/>
    <property type="project" value="TreeGrafter"/>
</dbReference>
<evidence type="ECO:0000256" key="4">
    <source>
        <dbReference type="ARBA" id="ARBA00022991"/>
    </source>
</evidence>
<evidence type="ECO:0000256" key="5">
    <source>
        <dbReference type="PIRSR" id="PIRSR602081-1"/>
    </source>
</evidence>
<dbReference type="SUPFAM" id="SSF52425">
    <property type="entry name" value="Cryptochrome/photolyase, N-terminal domain"/>
    <property type="match status" value="1"/>
</dbReference>
<reference evidence="9" key="1">
    <citation type="submission" date="2021-01" db="EMBL/GenBank/DDBJ databases">
        <authorList>
            <person name="Corre E."/>
            <person name="Pelletier E."/>
            <person name="Niang G."/>
            <person name="Scheremetjew M."/>
            <person name="Finn R."/>
            <person name="Kale V."/>
            <person name="Holt S."/>
            <person name="Cochrane G."/>
            <person name="Meng A."/>
            <person name="Brown T."/>
            <person name="Cohen L."/>
        </authorList>
    </citation>
    <scope>NUCLEOTIDE SEQUENCE</scope>
    <source>
        <strain evidence="9">CCMP 769</strain>
    </source>
</reference>
<name>A0A7S2ZWE9_9RHOD</name>
<dbReference type="InterPro" id="IPR036134">
    <property type="entry name" value="Crypto/Photolyase_FAD-like_sf"/>
</dbReference>
<comment type="cofactor">
    <cofactor evidence="5">
        <name>FAD</name>
        <dbReference type="ChEBI" id="CHEBI:57692"/>
    </cofactor>
    <text evidence="5">Binds 1 FAD per subunit.</text>
</comment>
<keyword evidence="4" id="KW-0157">Chromophore</keyword>
<feature type="region of interest" description="Disordered" evidence="7">
    <location>
        <begin position="35"/>
        <end position="58"/>
    </location>
</feature>
<dbReference type="EMBL" id="HBHW01026197">
    <property type="protein sequence ID" value="CAE0052375.1"/>
    <property type="molecule type" value="Transcribed_RNA"/>
</dbReference>
<evidence type="ECO:0000259" key="8">
    <source>
        <dbReference type="PROSITE" id="PS51645"/>
    </source>
</evidence>
<feature type="compositionally biased region" description="Polar residues" evidence="7">
    <location>
        <begin position="183"/>
        <end position="192"/>
    </location>
</feature>
<feature type="binding site" evidence="5">
    <location>
        <position position="504"/>
    </location>
    <ligand>
        <name>FAD</name>
        <dbReference type="ChEBI" id="CHEBI:57692"/>
    </ligand>
</feature>
<dbReference type="GO" id="GO:0006139">
    <property type="term" value="P:nucleobase-containing compound metabolic process"/>
    <property type="evidence" value="ECO:0007669"/>
    <property type="project" value="UniProtKB-ARBA"/>
</dbReference>
<dbReference type="GO" id="GO:0003677">
    <property type="term" value="F:DNA binding"/>
    <property type="evidence" value="ECO:0007669"/>
    <property type="project" value="TreeGrafter"/>
</dbReference>
<dbReference type="GO" id="GO:0003904">
    <property type="term" value="F:deoxyribodipyrimidine photo-lyase activity"/>
    <property type="evidence" value="ECO:0007669"/>
    <property type="project" value="TreeGrafter"/>
</dbReference>
<dbReference type="InterPro" id="IPR018394">
    <property type="entry name" value="DNA_photolyase_1_CS_C"/>
</dbReference>
<feature type="compositionally biased region" description="Basic and acidic residues" evidence="7">
    <location>
        <begin position="912"/>
        <end position="925"/>
    </location>
</feature>
<dbReference type="GO" id="GO:0071949">
    <property type="term" value="F:FAD binding"/>
    <property type="evidence" value="ECO:0007669"/>
    <property type="project" value="TreeGrafter"/>
</dbReference>
<dbReference type="InterPro" id="IPR014729">
    <property type="entry name" value="Rossmann-like_a/b/a_fold"/>
</dbReference>
<gene>
    <name evidence="9" type="ORF">RMAR00112_LOCUS20401</name>
</gene>
<proteinExistence type="inferred from homology"/>
<evidence type="ECO:0000256" key="6">
    <source>
        <dbReference type="PIRSR" id="PIRSR602081-2"/>
    </source>
</evidence>
<feature type="region of interest" description="Disordered" evidence="7">
    <location>
        <begin position="178"/>
        <end position="219"/>
    </location>
</feature>
<feature type="region of interest" description="Disordered" evidence="7">
    <location>
        <begin position="879"/>
        <end position="942"/>
    </location>
</feature>
<feature type="compositionally biased region" description="Polar residues" evidence="7">
    <location>
        <begin position="76"/>
        <end position="102"/>
    </location>
</feature>
<dbReference type="SUPFAM" id="SSF48173">
    <property type="entry name" value="Cryptochrome/photolyase FAD-binding domain"/>
    <property type="match status" value="1"/>
</dbReference>
<dbReference type="GO" id="GO:0006950">
    <property type="term" value="P:response to stress"/>
    <property type="evidence" value="ECO:0007669"/>
    <property type="project" value="UniProtKB-ARBA"/>
</dbReference>
<dbReference type="PANTHER" id="PTHR11455">
    <property type="entry name" value="CRYPTOCHROME"/>
    <property type="match status" value="1"/>
</dbReference>
<dbReference type="PROSITE" id="PS51645">
    <property type="entry name" value="PHR_CRY_ALPHA_BETA"/>
    <property type="match status" value="1"/>
</dbReference>
<feature type="compositionally biased region" description="Low complexity" evidence="7">
    <location>
        <begin position="927"/>
        <end position="937"/>
    </location>
</feature>